<evidence type="ECO:0000256" key="1">
    <source>
        <dbReference type="SAM" id="Phobius"/>
    </source>
</evidence>
<keyword evidence="1" id="KW-0812">Transmembrane</keyword>
<keyword evidence="3" id="KW-1185">Reference proteome</keyword>
<feature type="transmembrane region" description="Helical" evidence="1">
    <location>
        <begin position="246"/>
        <end position="267"/>
    </location>
</feature>
<sequence>MMIQRGLGLSQMCQHPLPVVMSAWLLPTCANPWTTKLWMAGNVLACKICPQDSNGPTFTKWFMGTWLFSVLIIRGGKSRNICGFFLLRQSGNFGEVQQLVYLGSSCTSRLVEYSGADRGSVEDSGRLYPVARTLSKAALSCCWTIHGIVDNNNQREDQGLEISSMGTQKHSWDALALQGISQYVRGSGNSVFHCVKLSKEYITHRCFQIINYIFLMHTIGVNLLLRQDLEKPNKTFQQNDCVEYQGIVNVIFLQYLAVLFVISLTMVHCEMNCYGALCNLGITEQWEAEFTRGTRFIFSHSKSASAGAEDATRSPPLASPRNCMGARLSTVQLTKNVISEGILHMHIPIHVCSGFLSPMFWGAANILQYPQETQSVFQSYTATPATNSSVDPTSSISLDSKSYMRPMGLRLTKRKEAKLMVSEKKSKSLRKTQTKGPNKAFQTVLTKKCNILKKRSKHEEEEKQLEHQVRSYAQSLHFSLQYSLFLCCFYYSSSHATPSCAFYKCSDSNGDKKFEFLVEKRISRKMLQKQNLNQELQLWLLSSLVLVLSLSLLLLVLLVLSESCVLEP</sequence>
<name>A0A0L6VEM9_9BASI</name>
<keyword evidence="1" id="KW-0472">Membrane</keyword>
<feature type="transmembrane region" description="Helical" evidence="1">
    <location>
        <begin position="538"/>
        <end position="560"/>
    </location>
</feature>
<dbReference type="AlphaFoldDB" id="A0A0L6VEM9"/>
<dbReference type="VEuPathDB" id="FungiDB:VP01_1905g2"/>
<dbReference type="EMBL" id="LAVV01006732">
    <property type="protein sequence ID" value="KNZ58560.1"/>
    <property type="molecule type" value="Genomic_DNA"/>
</dbReference>
<accession>A0A0L6VEM9</accession>
<keyword evidence="1" id="KW-1133">Transmembrane helix</keyword>
<reference evidence="2 3" key="1">
    <citation type="submission" date="2015-08" db="EMBL/GenBank/DDBJ databases">
        <title>Next Generation Sequencing and Analysis of the Genome of Puccinia sorghi L Schw, the Causal Agent of Maize Common Rust.</title>
        <authorList>
            <person name="Rochi L."/>
            <person name="Burguener G."/>
            <person name="Darino M."/>
            <person name="Turjanski A."/>
            <person name="Kreff E."/>
            <person name="Dieguez M.J."/>
            <person name="Sacco F."/>
        </authorList>
    </citation>
    <scope>NUCLEOTIDE SEQUENCE [LARGE SCALE GENOMIC DNA]</scope>
    <source>
        <strain evidence="2 3">RO10H11247</strain>
    </source>
</reference>
<organism evidence="2 3">
    <name type="scientific">Puccinia sorghi</name>
    <dbReference type="NCBI Taxonomy" id="27349"/>
    <lineage>
        <taxon>Eukaryota</taxon>
        <taxon>Fungi</taxon>
        <taxon>Dikarya</taxon>
        <taxon>Basidiomycota</taxon>
        <taxon>Pucciniomycotina</taxon>
        <taxon>Pucciniomycetes</taxon>
        <taxon>Pucciniales</taxon>
        <taxon>Pucciniaceae</taxon>
        <taxon>Puccinia</taxon>
    </lineage>
</organism>
<gene>
    <name evidence="2" type="ORF">VP01_1905g2</name>
</gene>
<feature type="transmembrane region" description="Helical" evidence="1">
    <location>
        <begin position="209"/>
        <end position="225"/>
    </location>
</feature>
<dbReference type="Proteomes" id="UP000037035">
    <property type="component" value="Unassembled WGS sequence"/>
</dbReference>
<evidence type="ECO:0000313" key="3">
    <source>
        <dbReference type="Proteomes" id="UP000037035"/>
    </source>
</evidence>
<proteinExistence type="predicted"/>
<evidence type="ECO:0000313" key="2">
    <source>
        <dbReference type="EMBL" id="KNZ58560.1"/>
    </source>
</evidence>
<protein>
    <submittedName>
        <fullName evidence="2">Putative signal peptide protein</fullName>
    </submittedName>
</protein>
<comment type="caution">
    <text evidence="2">The sequence shown here is derived from an EMBL/GenBank/DDBJ whole genome shotgun (WGS) entry which is preliminary data.</text>
</comment>